<reference evidence="3 4" key="1">
    <citation type="submission" date="2019-07" db="EMBL/GenBank/DDBJ databases">
        <title>Genomes of sea-ice associated Colwellia species.</title>
        <authorList>
            <person name="Bowman J.P."/>
        </authorList>
    </citation>
    <scope>NUCLEOTIDE SEQUENCE [LARGE SCALE GENOMIC DNA]</scope>
    <source>
        <strain evidence="3 4">ACAM 459</strain>
    </source>
</reference>
<feature type="region of interest" description="Disordered" evidence="1">
    <location>
        <begin position="125"/>
        <end position="170"/>
    </location>
</feature>
<feature type="region of interest" description="Disordered" evidence="1">
    <location>
        <begin position="186"/>
        <end position="234"/>
    </location>
</feature>
<organism evidence="3 4">
    <name type="scientific">Colwellia demingiae</name>
    <dbReference type="NCBI Taxonomy" id="89401"/>
    <lineage>
        <taxon>Bacteria</taxon>
        <taxon>Pseudomonadati</taxon>
        <taxon>Pseudomonadota</taxon>
        <taxon>Gammaproteobacteria</taxon>
        <taxon>Alteromonadales</taxon>
        <taxon>Colwelliaceae</taxon>
        <taxon>Colwellia</taxon>
    </lineage>
</organism>
<feature type="compositionally biased region" description="Polar residues" evidence="1">
    <location>
        <begin position="186"/>
        <end position="228"/>
    </location>
</feature>
<feature type="region of interest" description="Disordered" evidence="1">
    <location>
        <begin position="4548"/>
        <end position="4570"/>
    </location>
</feature>
<dbReference type="Pfam" id="PF17892">
    <property type="entry name" value="Cadherin_5"/>
    <property type="match status" value="4"/>
</dbReference>
<dbReference type="Gene3D" id="2.60.40.10">
    <property type="entry name" value="Immunoglobulins"/>
    <property type="match status" value="17"/>
</dbReference>
<comment type="caution">
    <text evidence="3">The sequence shown here is derived from an EMBL/GenBank/DDBJ whole genome shotgun (WGS) entry which is preliminary data.</text>
</comment>
<dbReference type="InterPro" id="IPR010221">
    <property type="entry name" value="VCBS_dom"/>
</dbReference>
<dbReference type="Pfam" id="PF17963">
    <property type="entry name" value="Big_9"/>
    <property type="match status" value="4"/>
</dbReference>
<feature type="domain" description="Cadherin" evidence="2">
    <location>
        <begin position="1519"/>
        <end position="1610"/>
    </location>
</feature>
<keyword evidence="4" id="KW-1185">Reference proteome</keyword>
<name>A0A5C6QGE3_9GAMM</name>
<evidence type="ECO:0000313" key="4">
    <source>
        <dbReference type="Proteomes" id="UP000321822"/>
    </source>
</evidence>
<dbReference type="NCBIfam" id="NF012211">
    <property type="entry name" value="tand_rpt_95"/>
    <property type="match status" value="5"/>
</dbReference>
<gene>
    <name evidence="3" type="ORF">ESZ36_11355</name>
</gene>
<dbReference type="GO" id="GO:0007156">
    <property type="term" value="P:homophilic cell adhesion via plasma membrane adhesion molecules"/>
    <property type="evidence" value="ECO:0007669"/>
    <property type="project" value="InterPro"/>
</dbReference>
<dbReference type="InterPro" id="IPR013783">
    <property type="entry name" value="Ig-like_fold"/>
</dbReference>
<accession>A0A5C6QGE3</accession>
<dbReference type="NCBIfam" id="TIGR01965">
    <property type="entry name" value="VCBS_repeat"/>
    <property type="match status" value="25"/>
</dbReference>
<dbReference type="InterPro" id="IPR041690">
    <property type="entry name" value="Cadherin_5"/>
</dbReference>
<proteinExistence type="predicted"/>
<feature type="compositionally biased region" description="Polar residues" evidence="1">
    <location>
        <begin position="130"/>
        <end position="146"/>
    </location>
</feature>
<dbReference type="InterPro" id="IPR002126">
    <property type="entry name" value="Cadherin-like_dom"/>
</dbReference>
<dbReference type="SUPFAM" id="SSF82171">
    <property type="entry name" value="DPP6 N-terminal domain-like"/>
    <property type="match status" value="1"/>
</dbReference>
<dbReference type="PANTHER" id="PTHR14139:SF2">
    <property type="entry name" value="CALSYNTENIN-1"/>
    <property type="match status" value="1"/>
</dbReference>
<sequence>MMKNQDDKKLTAKQIADKAKNKEKELKNLAELERQAALLKAKEFKDQKSTSHKINEDLVADKGVGLVAENGLKNDEEIVVATTGSNDVVDDSEDVLGTVNPGDEQGIENTSDELVVGGVSVESKVDENGSEVNGINENSTDNQTPQGHRVGKGGGVTSSPETNFSLTQGHGGGIFAAGEITDLHASTSQNKSGSSNYSQPSNLSEGDLLKQTTPDMITGQTPTLSPEKTGQVPAKAGALKANGTDHDAVISGTVQASLIEDKDVRQGLLHTDGQLTVTDPDAGEDQFTTDSYNGQFGTLSIDNKGHWTYSADNSQNIIQGLTTGELLQETLFVHSIDGTQQKVTITINGTDDQAIITGISTASLTEDKNLASGGNLRADGQLTVTDLDAGQAQFTADHLQGQYGEMTIDNNGHWTYIVDNSGATVQGLKTGEQLTETLLVHSVDGTEQNITVTINGVDDKAVITGTSTASLTEDKDLASGGNLRADGQLTATDPDAGQAQFTADYLHGQYGEMTIDNNGHWTYIVDNSGAMIQGLTTGDQLTETLLVHSVDGTEQQVTVTINGVDDQAIITGTSTASLTEDKNLASGGNLRADGQLTATDPDAGQAQFTADHLQGQYGEMTIDNSGHWTYIVDNAGATVQGLKTGEQLTETLLVHSVDGTEQQVTVTINGVDDKAVITGTSTASLTEDKDLASGGNLRADGQLTATDPDAGQAQFTADHLQGQYGEMTIDNSGHWTYTVDNSGATIQGLTTGEQLTETLLIHSVDGTEQKVTITINGVDDKAVIAGTSTASLTEDKDVASGGNLRADGQLTATDPDAGQAQFTADHLQGQYGEMTIDNSGHWTYTVDNSGATIQGLTTGEQLTETLLIHSVDGTEQKVTITINGVDDKAVIAGTSTASLTEDKDLASGGNLRADGQLTVTDPDAGQAQFTADHLQGQYGEITIDNSGHWTYTVDNSGATVQGLKTGEQLTETLLVHSIDGMEQKVTVTINGTDDKPVITTITASTAIEGTTATTGTITSTDKDLGDTSTFSTTATVPGFTLNSDGTYTFDTLNGANNIYEHLADGDSQIITIPVTVTDGSGGTDQKDLIITVTGTNDKPVLGAISAQSTNEDGAKLTGQLTSTDVDDHETATYTSPTIDGFVLNTDGSYTFDPSNGAYQHLAAGQDQKVTIPVTVTDQDGCTDTHNLVITVHGRQDASIIAGTDTGLVQEESTLQTSGTLTISDKDDGQDHFQAVDIVATHGSLHLKADGSWTYDLDNANSDVQALGTGIANTTSSLTDIITVKGVDGAVHNITVTINGSNDAPIITTITAATATEGATETTGTIMSTDTDTGDTSTFTTTATVAGFTLNNDGTYTFDTVNGASGAYEHLADGDTQKITIPVTVTDGSGGTDQKGLVITVTGTNDKPILSAISAQSTTEDGVTLTGNFISTDIDDHETATYTASTVDGFTLNIDGSYSFDPSHNAYQYLAAGQDQTITIPITVTDQSGSTDTKNIVITVHGSNDVTTLSAPDLTANEDGSSVKGTALFTDVDTTDTHSFTVTSMPTGEGAVSIDSKTGEYTFTPGTDFQSLGVTETKNVTFKITIDDGHGGTNTEQVTVTVTGTNDAPVVSAATTITAGTEDTVITLSSVQLLTHASDVDHNDIGQLSIANLTADHGSIATNTDGTFTFTPDKDYNGQVQFTYDVKDAHGGITHTTSTTSLNAINDNPDVAPITDSLTEDTDKQHQVNLLGNATDVDGDSLSISQVQITFEGKTGSLPAGISFASDGHTLIIDSHNSTFQHLSANQHADIVVHYMVDDNHGGQSAAVATVTMVGSNDKAKLQSSTIDMTESQALHTYYQLGSMVSGTLNLVDPDTNDHTQFAFSNDNGAKDYGYLTIWPDGSYEYDLDMARNHHANDKVASLKAGETLTDQYQVQTSDGQTKVVTVTIHGENDNARIEVVMPQALPASQNVTEENFVPASTTHLYAGGLLKVIDPDHGDAQLQAESISTAHHGEFTIRASGNWSYKIDNSIDEVQHLGAGESFTESHTVHSKDGSASQVLTVTVHGTNDAPVVSAEVQLAPGIEDTDIQLTTAELISNATDIDNNDIGQLSIANLVADNGTIIDNKDGTFRFSPKSDFNGQVHFTYDVKDGHGGLTHTGATTTLSAIDDISITSGDTSGTLNEGNIGDTNTATGHLTITDVDITDTPTFPDVASTTTTYGHIAMVNGQWTYTVDQSKIQDLDPNDIDATKHQVIDHHLFTASDGSKQVVDIVIKGTNDAPIIESAHAAPAGSSSTLKIDDFEVVSTPTGANIDVAPSEAENAARWGSDQVEIGVGMKLVGLYKPGSARNWIPTGHEATISTAHSGAGGFSRIDNHDWWAQNHVPDTVNTGSGGASGHGNAWTGGIAIFEAPDGTQHIGIVNRVCTGGGSEVDYLYFHSYNNLHPGAAVIIGQGIAGETITVKDDQGHAITTSVVDSHGNWEVAAASLGNGQHTLHIENAAGQSSAERIYDISGNTANDITPAGLTAEIKEDSAHTVINGEIRTSDADHGDNPAFVTQTDHATQYGQFSLDASGKYHYTIDNNNADVNHLGVNQSIQEHITVTSKTADGEIATSEVVITINGSVDAPTLSASAATAQQGSLIALNLQAALTDTGGDAETLTLKISGLPDTASLNHGTYDSVAKYWVLHGSDLSDLKLDVKDPNFHGDLLFNVTATATSGGESESTTQSVSLHVNAPPVVATAITDTETEGGTAATVDLLQGATDPDNAALSLASVSYAVGTGVASTSLPAGITLGSDGHTLTIDPSHATFNHLAAGTSENITVSYEITDGDGGIVNQTATLTVTGTNDIPVFGGVATGSVIDQTNLPASGQLTITDLDTGESNFQAVTGLTGTHGTLNIDSSGNWTYNLNTGDTAVTALASSASLTDHVTVTTADGTTKVVDITIQGSNDGPTITTVALTGTEDKDYTFSASNFGFTDVDTGDTLAHVTITDLPDPTEGVLLLNGVAITANQAIDNADINNLTFKPTANFNGDVHFSYTVNDGTVDSAPATTTLTIANVNDAPTVTATVIDLGSTNEDTDKTFSEAQILKLVGANDVDGDNLSVSAIHLDAKYGTFTHHGSDWVFHGNSNLAANAIPMTIDVTDGHTTANAAGHIDVGAVADGGSISLQASAIPMVSHKTASVTQIVDDVTTYGMAEQDSMVSIKLNEVKNADPGDFHGTPDAYLPGFHLSLVANGDPSFDWSKITDIKIDGNSIFTDPNHFDVATLANYGDIASLNVFDQQTYRDILEGKDVEFVVAPNAPQTMDLQFHITTVSPSIDANQFAQEVNSYTSAQLNFWIDRAQTIPGTDIKVASVDEDTVIPLHLQATLTDTDGSEQLESITIHGLPAGASLSVGTLNADGTFTVAGSDIGNIALTLPQDYSGKLSLTIDATVTDSVDGHIGDTSVTHNTVNIEVTAVAEIPTLSVADLTMDEDSGPLALSIGLAIDSDASETQSISISGIPSGAILSAGQLEIDGSYTLSPAQLTGLTLLTAQNQSTTISLNITATNTDGSDHKETTSQQTIHINPILDMTISAATSEVNGVQATPISLGVLIGNTTDTHEAITQSRVTLPSGWSIVGVTVDGGIGVPANTYQIPNNQLATAQILAPAGYTGSQDIVLHETITESGQNFSLTVPIKVTVAFAPEVISGKDDSTGDEDSGQQGDLIVSGGDTTNGMFTASTISGNYGKLAITTDGHWTYTPDSRADILTDGSKADEKTFTVSTADGQDHNINIHLTGKNDAAVIGLSTTDQQREITEQGTGTNENESVQGKLTITDPDNIPEFTSETVHGTYGDLIIAKDGNWAYSLDNDSLVTQHLTDGQKVDDLLTVTAKDGTTFDIPIHITGTNDKPFISGDLTALRYDLPDWALDQTQMTQGTTQRSGHIDLGDYEDGSAVQIKVDGSLLDFSHGAVTLQGDLGSLTIKPNGDWDFSIMGGTNSNDAESLAAGELSHTLFNFELIDTSGATDTGHFDFTICGTNQSPVIDASSTLRGTVIEDGQTNLVSGNIDISDLDKSDTQSLSIDTHNQPQHGRVTFEQGKWVYHLDNNDTYLNTLNTGQQGTDTFTVIVTDNHGGSVSHEVNIVINGADENSIPTVSANTVNIDEDSVHSFTLSEFGYNDVDGDPLVHINITQIPTDGILTLNGKSITANQQIDKADIVAGHLIFTPTHDENGSQYAHLEFSANDGHSDSASATMTLNVNAINDAPTVGQIQMTIDEDTSQNLSKSDFSFKDIDGDSLDHITITQVAHGQLHLNGHIINIGDTVKGTDVDSLIFTPSANYNTVGKNDLAVIHFTANDGHVDSGPGSVYFNIAETDDPAIFKGQSSGAVTEDNLTSTSGTLTVNDPDGTPGFIAEQSGVGIVGSKGYGHAHIDSNGHWTYDLYNNHLKVQQLAEGQTETETITVHSADGTSHDITMTIIGTNDIPAVHSHNQSGVDPIYTVLEDKGLSPATAIIIDDVDATDTHTFNLDSSHGASYGNVVLAGNVWVYTLNDKNSDVDKLNDGEELKDHFTVIVDDGNGGVISKEFEMIINGHTDGQPSASPAPPSDNDEPEKPVDIDAFTVQIDADSVYQVDDKIPADDEGSIVDFTLPLLPDAGQIADTVHTVNPVDHYLNMLGINKADSQAQDVQTDDSHVLSAFDNAPMGDDADPLLDDGSAVDPFESPLDDDKQDQDLSAIPDLSDEPQLDDPLINNDDDSLHQALNDMHSQF</sequence>
<dbReference type="GO" id="GO:0016020">
    <property type="term" value="C:membrane"/>
    <property type="evidence" value="ECO:0007669"/>
    <property type="project" value="InterPro"/>
</dbReference>
<dbReference type="Gene3D" id="2.60.40.3440">
    <property type="match status" value="1"/>
</dbReference>
<dbReference type="GO" id="GO:0005509">
    <property type="term" value="F:calcium ion binding"/>
    <property type="evidence" value="ECO:0007669"/>
    <property type="project" value="InterPro"/>
</dbReference>
<evidence type="ECO:0000313" key="3">
    <source>
        <dbReference type="EMBL" id="TWX67881.1"/>
    </source>
</evidence>
<evidence type="ECO:0000256" key="1">
    <source>
        <dbReference type="SAM" id="MobiDB-lite"/>
    </source>
</evidence>
<dbReference type="InterPro" id="IPR040853">
    <property type="entry name" value="RapA2_cadherin-like"/>
</dbReference>
<evidence type="ECO:0000259" key="2">
    <source>
        <dbReference type="PROSITE" id="PS50268"/>
    </source>
</evidence>
<feature type="region of interest" description="Disordered" evidence="1">
    <location>
        <begin position="4655"/>
        <end position="4712"/>
    </location>
</feature>
<dbReference type="PANTHER" id="PTHR14139">
    <property type="entry name" value="CALSYNTENIN"/>
    <property type="match status" value="1"/>
</dbReference>
<feature type="region of interest" description="Disordered" evidence="1">
    <location>
        <begin position="1"/>
        <end position="22"/>
    </location>
</feature>
<dbReference type="Proteomes" id="UP000321822">
    <property type="component" value="Unassembled WGS sequence"/>
</dbReference>
<dbReference type="PROSITE" id="PS50268">
    <property type="entry name" value="CADHERIN_2"/>
    <property type="match status" value="1"/>
</dbReference>
<protein>
    <submittedName>
        <fullName evidence="3">Tandem-95 repeat protein</fullName>
    </submittedName>
</protein>
<feature type="region of interest" description="Disordered" evidence="1">
    <location>
        <begin position="3667"/>
        <end position="3688"/>
    </location>
</feature>
<dbReference type="Gene3D" id="2.60.40.2810">
    <property type="match status" value="1"/>
</dbReference>
<feature type="compositionally biased region" description="Polar residues" evidence="1">
    <location>
        <begin position="157"/>
        <end position="168"/>
    </location>
</feature>
<dbReference type="OrthoDB" id="5904383at2"/>
<dbReference type="RefSeq" id="WP_146787799.1">
    <property type="nucleotide sequence ID" value="NZ_VOLT01000005.1"/>
</dbReference>
<dbReference type="EMBL" id="VOLT01000005">
    <property type="protein sequence ID" value="TWX67881.1"/>
    <property type="molecule type" value="Genomic_DNA"/>
</dbReference>
<dbReference type="Pfam" id="PF17803">
    <property type="entry name" value="Cadherin_4"/>
    <property type="match status" value="11"/>
</dbReference>